<keyword evidence="1" id="KW-0862">Zinc</keyword>
<dbReference type="Proteomes" id="UP001295469">
    <property type="component" value="Chromosome C01"/>
</dbReference>
<feature type="region of interest" description="Disordered" evidence="2">
    <location>
        <begin position="1"/>
        <end position="42"/>
    </location>
</feature>
<dbReference type="GO" id="GO:0003676">
    <property type="term" value="F:nucleic acid binding"/>
    <property type="evidence" value="ECO:0007669"/>
    <property type="project" value="InterPro"/>
</dbReference>
<feature type="compositionally biased region" description="Polar residues" evidence="2">
    <location>
        <begin position="10"/>
        <end position="27"/>
    </location>
</feature>
<dbReference type="GO" id="GO:0008270">
    <property type="term" value="F:zinc ion binding"/>
    <property type="evidence" value="ECO:0007669"/>
    <property type="project" value="UniProtKB-KW"/>
</dbReference>
<dbReference type="Pfam" id="PF14111">
    <property type="entry name" value="DUF4283"/>
    <property type="match status" value="1"/>
</dbReference>
<dbReference type="InterPro" id="IPR025558">
    <property type="entry name" value="DUF4283"/>
</dbReference>
<proteinExistence type="predicted"/>
<dbReference type="InterPro" id="IPR040256">
    <property type="entry name" value="At4g02000-like"/>
</dbReference>
<dbReference type="PANTHER" id="PTHR31286">
    <property type="entry name" value="GLYCINE-RICH CELL WALL STRUCTURAL PROTEIN 1.8-LIKE"/>
    <property type="match status" value="1"/>
</dbReference>
<accession>A0A816S0A0</accession>
<feature type="compositionally biased region" description="Low complexity" evidence="2">
    <location>
        <begin position="31"/>
        <end position="42"/>
    </location>
</feature>
<reference evidence="4" key="1">
    <citation type="submission" date="2021-01" db="EMBL/GenBank/DDBJ databases">
        <authorList>
            <consortium name="Genoscope - CEA"/>
            <person name="William W."/>
        </authorList>
    </citation>
    <scope>NUCLEOTIDE SEQUENCE</scope>
</reference>
<dbReference type="PANTHER" id="PTHR31286:SF133">
    <property type="entry name" value="TA11-LIKE NON-LTR RETROELEMENT PROTEIN-RELATED"/>
    <property type="match status" value="1"/>
</dbReference>
<evidence type="ECO:0000256" key="2">
    <source>
        <dbReference type="SAM" id="MobiDB-lite"/>
    </source>
</evidence>
<keyword evidence="1" id="KW-0479">Metal-binding</keyword>
<dbReference type="PROSITE" id="PS50158">
    <property type="entry name" value="ZF_CCHC"/>
    <property type="match status" value="1"/>
</dbReference>
<feature type="domain" description="CCHC-type" evidence="3">
    <location>
        <begin position="517"/>
        <end position="530"/>
    </location>
</feature>
<keyword evidence="1" id="KW-0863">Zinc-finger</keyword>
<dbReference type="EMBL" id="HG994365">
    <property type="protein sequence ID" value="CAF2076122.1"/>
    <property type="molecule type" value="Genomic_DNA"/>
</dbReference>
<protein>
    <submittedName>
        <fullName evidence="4">(rape) hypothetical protein</fullName>
    </submittedName>
</protein>
<sequence>MESGIKASTPMENLQSAQTRSNASGAVTASHVTTTDPPAVVTTTDTHADATADPPAATANPPVVVATTDPPAVVTTTNPHAAVTTSALVSSTTELHVDPTSSTTHLATESTTPYPLPNTALPIASEPTDLLLRTVDVPLSLEKTLDSLTQAGGNVLDSISSVSPSDPNMCNNKSSLVVTNVLPSASTVLPPPKETHTSISEVNVSPIISPDSLPQTSEKFVPSLGSWAKPLLFKSPATPPEPCTPKDYDPVVVGNQLAALWPTLNDGILNKQPKSNYPTRSFQPLVEKLPPPELKADGSLCFPWAARLSPQSRNLYRAATPTYRLDGTPEVSIPSKVLRLGPENKDEYIIGKFHKCSLPPRGLIHAVVNRIWGRNCKISCKKLRDSSFMFHIPHQPTRHWIIQRGVWHIDDCLLFVLPWTPEGSFKIPEISTLPVWANLKNVPDCCYSRLGISHVASGLGEPILTHKPRLDPINMGEAKVLVEMELDKDFPKLIALDDKQGHIFLVNVEYTWIPSMCERCGNLGHKAKRCLLPPTTAKAPATASDSKEIPADVPVLDIDTVIDIVLQERDNATSSSLATGKKILQANENSSPADSDDSEIHTTAKKGLQSEADIMQPLHSSDIVLDHHVTDTTTASLPSSPLTQQVTHTASLNFFKTLPTLVDSSSTPITTLIMESSPSTFINTEVQGTYVVDPLTTTPMSCVFESPSRYTLLGDGDEAETGASCSLSLTRGTREIKPPAKYQDMDWKTVRERGKRGRRGRGSHH</sequence>
<evidence type="ECO:0000259" key="3">
    <source>
        <dbReference type="PROSITE" id="PS50158"/>
    </source>
</evidence>
<organism evidence="4">
    <name type="scientific">Brassica napus</name>
    <name type="common">Rape</name>
    <dbReference type="NCBI Taxonomy" id="3708"/>
    <lineage>
        <taxon>Eukaryota</taxon>
        <taxon>Viridiplantae</taxon>
        <taxon>Streptophyta</taxon>
        <taxon>Embryophyta</taxon>
        <taxon>Tracheophyta</taxon>
        <taxon>Spermatophyta</taxon>
        <taxon>Magnoliopsida</taxon>
        <taxon>eudicotyledons</taxon>
        <taxon>Gunneridae</taxon>
        <taxon>Pentapetalae</taxon>
        <taxon>rosids</taxon>
        <taxon>malvids</taxon>
        <taxon>Brassicales</taxon>
        <taxon>Brassicaceae</taxon>
        <taxon>Brassiceae</taxon>
        <taxon>Brassica</taxon>
    </lineage>
</organism>
<dbReference type="InterPro" id="IPR001878">
    <property type="entry name" value="Znf_CCHC"/>
</dbReference>
<name>A0A816S0A0_BRANA</name>
<evidence type="ECO:0000256" key="1">
    <source>
        <dbReference type="PROSITE-ProRule" id="PRU00047"/>
    </source>
</evidence>
<dbReference type="AlphaFoldDB" id="A0A816S0A0"/>
<evidence type="ECO:0000313" key="4">
    <source>
        <dbReference type="EMBL" id="CAF2076122.1"/>
    </source>
</evidence>
<gene>
    <name evidence="4" type="ORF">DARMORV10_C01P38710.1</name>
</gene>